<evidence type="ECO:0000256" key="5">
    <source>
        <dbReference type="ARBA" id="ARBA00022679"/>
    </source>
</evidence>
<dbReference type="SMART" id="SM00388">
    <property type="entry name" value="HisKA"/>
    <property type="match status" value="1"/>
</dbReference>
<dbReference type="PANTHER" id="PTHR45453:SF1">
    <property type="entry name" value="PHOSPHATE REGULON SENSOR PROTEIN PHOR"/>
    <property type="match status" value="1"/>
</dbReference>
<dbReference type="InterPro" id="IPR003594">
    <property type="entry name" value="HATPase_dom"/>
</dbReference>
<dbReference type="Gene3D" id="1.10.287.130">
    <property type="match status" value="1"/>
</dbReference>
<comment type="subcellular location">
    <subcellularLocation>
        <location evidence="2">Membrane</location>
    </subcellularLocation>
</comment>
<evidence type="ECO:0000256" key="1">
    <source>
        <dbReference type="ARBA" id="ARBA00000085"/>
    </source>
</evidence>
<dbReference type="KEGG" id="byl:A4V09_06770"/>
<evidence type="ECO:0000313" key="12">
    <source>
        <dbReference type="Proteomes" id="UP000092574"/>
    </source>
</evidence>
<dbReference type="InterPro" id="IPR004358">
    <property type="entry name" value="Sig_transdc_His_kin-like_C"/>
</dbReference>
<dbReference type="Proteomes" id="UP000092574">
    <property type="component" value="Chromosome"/>
</dbReference>
<feature type="coiled-coil region" evidence="8">
    <location>
        <begin position="131"/>
        <end position="158"/>
    </location>
</feature>
<dbReference type="OrthoDB" id="9773956at2"/>
<dbReference type="InterPro" id="IPR003661">
    <property type="entry name" value="HisK_dim/P_dom"/>
</dbReference>
<dbReference type="STRING" id="1796616.A4V09_06770"/>
<dbReference type="Pfam" id="PF02518">
    <property type="entry name" value="HATPase_c"/>
    <property type="match status" value="1"/>
</dbReference>
<proteinExistence type="predicted"/>
<evidence type="ECO:0000256" key="7">
    <source>
        <dbReference type="ARBA" id="ARBA00023012"/>
    </source>
</evidence>
<keyword evidence="12" id="KW-1185">Reference proteome</keyword>
<feature type="domain" description="Histidine kinase" evidence="10">
    <location>
        <begin position="165"/>
        <end position="380"/>
    </location>
</feature>
<keyword evidence="4" id="KW-0597">Phosphoprotein</keyword>
<organism evidence="11 12">
    <name type="scientific">Blautia pseudococcoides</name>
    <dbReference type="NCBI Taxonomy" id="1796616"/>
    <lineage>
        <taxon>Bacteria</taxon>
        <taxon>Bacillati</taxon>
        <taxon>Bacillota</taxon>
        <taxon>Clostridia</taxon>
        <taxon>Lachnospirales</taxon>
        <taxon>Lachnospiraceae</taxon>
        <taxon>Blautia</taxon>
    </lineage>
</organism>
<protein>
    <recommendedName>
        <fullName evidence="3">histidine kinase</fullName>
        <ecNumber evidence="3">2.7.13.3</ecNumber>
    </recommendedName>
</protein>
<evidence type="ECO:0000256" key="3">
    <source>
        <dbReference type="ARBA" id="ARBA00012438"/>
    </source>
</evidence>
<dbReference type="GO" id="GO:0000155">
    <property type="term" value="F:phosphorelay sensor kinase activity"/>
    <property type="evidence" value="ECO:0007669"/>
    <property type="project" value="InterPro"/>
</dbReference>
<evidence type="ECO:0000256" key="2">
    <source>
        <dbReference type="ARBA" id="ARBA00004370"/>
    </source>
</evidence>
<dbReference type="PROSITE" id="PS50109">
    <property type="entry name" value="HIS_KIN"/>
    <property type="match status" value="1"/>
</dbReference>
<dbReference type="RefSeq" id="WP_065541692.1">
    <property type="nucleotide sequence ID" value="NZ_CP015405.2"/>
</dbReference>
<dbReference type="EMBL" id="CP015405">
    <property type="protein sequence ID" value="ANU75496.1"/>
    <property type="molecule type" value="Genomic_DNA"/>
</dbReference>
<dbReference type="Pfam" id="PF00512">
    <property type="entry name" value="HisKA"/>
    <property type="match status" value="1"/>
</dbReference>
<keyword evidence="9" id="KW-0812">Transmembrane</keyword>
<accession>A0A1C7I795</accession>
<dbReference type="InterPro" id="IPR036890">
    <property type="entry name" value="HATPase_C_sf"/>
</dbReference>
<evidence type="ECO:0000256" key="8">
    <source>
        <dbReference type="SAM" id="Coils"/>
    </source>
</evidence>
<evidence type="ECO:0000256" key="6">
    <source>
        <dbReference type="ARBA" id="ARBA00022777"/>
    </source>
</evidence>
<evidence type="ECO:0000256" key="9">
    <source>
        <dbReference type="SAM" id="Phobius"/>
    </source>
</evidence>
<dbReference type="PRINTS" id="PR00344">
    <property type="entry name" value="BCTRLSENSOR"/>
</dbReference>
<evidence type="ECO:0000256" key="4">
    <source>
        <dbReference type="ARBA" id="ARBA00022553"/>
    </source>
</evidence>
<dbReference type="EC" id="2.7.13.3" evidence="3"/>
<dbReference type="CDD" id="cd00075">
    <property type="entry name" value="HATPase"/>
    <property type="match status" value="1"/>
</dbReference>
<dbReference type="SUPFAM" id="SSF47384">
    <property type="entry name" value="Homodimeric domain of signal transducing histidine kinase"/>
    <property type="match status" value="1"/>
</dbReference>
<dbReference type="GO" id="GO:0016036">
    <property type="term" value="P:cellular response to phosphate starvation"/>
    <property type="evidence" value="ECO:0007669"/>
    <property type="project" value="TreeGrafter"/>
</dbReference>
<evidence type="ECO:0000259" key="10">
    <source>
        <dbReference type="PROSITE" id="PS50109"/>
    </source>
</evidence>
<gene>
    <name evidence="11" type="ORF">A4V09_06770</name>
</gene>
<feature type="transmembrane region" description="Helical" evidence="9">
    <location>
        <begin position="95"/>
        <end position="119"/>
    </location>
</feature>
<dbReference type="PANTHER" id="PTHR45453">
    <property type="entry name" value="PHOSPHATE REGULON SENSOR PROTEIN PHOR"/>
    <property type="match status" value="1"/>
</dbReference>
<dbReference type="AlphaFoldDB" id="A0A1C7I795"/>
<dbReference type="CDD" id="cd00082">
    <property type="entry name" value="HisKA"/>
    <property type="match status" value="1"/>
</dbReference>
<dbReference type="InterPro" id="IPR050351">
    <property type="entry name" value="BphY/WalK/GraS-like"/>
</dbReference>
<keyword evidence="6 11" id="KW-0418">Kinase</keyword>
<keyword evidence="9" id="KW-0472">Membrane</keyword>
<sequence length="384" mass="43565">MDKRRNKRMIIFLGSLAVVLLGTLYTAFRWIDTVYTEKQVLLGRLILAAPDSTGEYTSIVEGKTEIDSQKALVAGREAEARHGYSGRYTAFPSSIFSFLPVPLLTAVFFVLLLAFLILYQKKLQSLAELKIFELKDKTAQLEEENNLLRSQIEREAAETKTLVTDISHQLKTPLASLKMCYEIADTSSFTKEEQRSFLMQGKNEVTKLENLTKSLVQLSRLETNMIRLEPVKASLKNTIQGAVSSVYMKAYQKHMTLSVNEFRDEEIIQDPRWTQEALVNVLDNAVKYSAPDSAIDIRVDPMVSYFLIEIEDEGIGIPREERGQIFKRFYRGRTSFVQEVDGSGVGLYLTRKILEEQGGSICVKNGKKGSTFQITFPKTQYKTC</sequence>
<dbReference type="SMART" id="SM00387">
    <property type="entry name" value="HATPase_c"/>
    <property type="match status" value="1"/>
</dbReference>
<comment type="catalytic activity">
    <reaction evidence="1">
        <text>ATP + protein L-histidine = ADP + protein N-phospho-L-histidine.</text>
        <dbReference type="EC" id="2.7.13.3"/>
    </reaction>
</comment>
<keyword evidence="8" id="KW-0175">Coiled coil</keyword>
<dbReference type="Gene3D" id="3.30.565.10">
    <property type="entry name" value="Histidine kinase-like ATPase, C-terminal domain"/>
    <property type="match status" value="1"/>
</dbReference>
<keyword evidence="5" id="KW-0808">Transferase</keyword>
<evidence type="ECO:0000313" key="11">
    <source>
        <dbReference type="EMBL" id="ANU75496.1"/>
    </source>
</evidence>
<keyword evidence="9" id="KW-1133">Transmembrane helix</keyword>
<dbReference type="GO" id="GO:0004721">
    <property type="term" value="F:phosphoprotein phosphatase activity"/>
    <property type="evidence" value="ECO:0007669"/>
    <property type="project" value="TreeGrafter"/>
</dbReference>
<dbReference type="SUPFAM" id="SSF55874">
    <property type="entry name" value="ATPase domain of HSP90 chaperone/DNA topoisomerase II/histidine kinase"/>
    <property type="match status" value="1"/>
</dbReference>
<dbReference type="GO" id="GO:0005886">
    <property type="term" value="C:plasma membrane"/>
    <property type="evidence" value="ECO:0007669"/>
    <property type="project" value="TreeGrafter"/>
</dbReference>
<keyword evidence="7" id="KW-0902">Two-component regulatory system</keyword>
<dbReference type="InterPro" id="IPR036097">
    <property type="entry name" value="HisK_dim/P_sf"/>
</dbReference>
<dbReference type="InterPro" id="IPR005467">
    <property type="entry name" value="His_kinase_dom"/>
</dbReference>
<reference evidence="11" key="1">
    <citation type="submission" date="2017-04" db="EMBL/GenBank/DDBJ databases">
        <title>Complete Genome Sequences of Twelve Strains of a Stable Defined Moderately Diverse Mouse Microbiota 2 (sDMDMm2).</title>
        <authorList>
            <person name="Uchimura Y."/>
            <person name="Wyss M."/>
            <person name="Brugiroux S."/>
            <person name="Limenitakis J.P."/>
            <person name="Stecher B."/>
            <person name="McCoy K.D."/>
            <person name="Macpherson A.J."/>
        </authorList>
    </citation>
    <scope>NUCLEOTIDE SEQUENCE</scope>
    <source>
        <strain evidence="11">YL58</strain>
    </source>
</reference>
<name>A0A1C7I795_9FIRM</name>